<comment type="caution">
    <text evidence="1">The sequence shown here is derived from an EMBL/GenBank/DDBJ whole genome shotgun (WGS) entry which is preliminary data.</text>
</comment>
<dbReference type="EMBL" id="JASKHM010000013">
    <property type="protein sequence ID" value="MEQ4485004.1"/>
    <property type="molecule type" value="Genomic_DNA"/>
</dbReference>
<keyword evidence="2" id="KW-1185">Reference proteome</keyword>
<accession>A0ABV1KY44</accession>
<proteinExistence type="predicted"/>
<protein>
    <submittedName>
        <fullName evidence="1">Uncharacterized protein</fullName>
    </submittedName>
</protein>
<sequence>MAVLKRVSGTTNSGEEYEVVVIRPAFIRPVKVITRDEFVKKYGVRRTLLQRLGFKS</sequence>
<dbReference type="RefSeq" id="WP_232184788.1">
    <property type="nucleotide sequence ID" value="NZ_JAIOAP010000003.1"/>
</dbReference>
<reference evidence="1 2" key="1">
    <citation type="journal article" date="2023" name="Genome Announc.">
        <title>Pan-Genome Analyses of the Genus Cohnella and Proposal of the Novel Species Cohnella silvisoli sp. nov., Isolated from Forest Soil.</title>
        <authorList>
            <person name="Wang C."/>
            <person name="Mao L."/>
            <person name="Bao G."/>
            <person name="Zhu H."/>
        </authorList>
    </citation>
    <scope>NUCLEOTIDE SEQUENCE [LARGE SCALE GENOMIC DNA]</scope>
    <source>
        <strain evidence="1 2">NL03-T5-1</strain>
    </source>
</reference>
<evidence type="ECO:0000313" key="1">
    <source>
        <dbReference type="EMBL" id="MEQ4485004.1"/>
    </source>
</evidence>
<dbReference type="Proteomes" id="UP001493487">
    <property type="component" value="Unassembled WGS sequence"/>
</dbReference>
<name>A0ABV1KY44_9BACL</name>
<organism evidence="1 2">
    <name type="scientific">Cohnella silvisoli</name>
    <dbReference type="NCBI Taxonomy" id="2873699"/>
    <lineage>
        <taxon>Bacteria</taxon>
        <taxon>Bacillati</taxon>
        <taxon>Bacillota</taxon>
        <taxon>Bacilli</taxon>
        <taxon>Bacillales</taxon>
        <taxon>Paenibacillaceae</taxon>
        <taxon>Cohnella</taxon>
    </lineage>
</organism>
<evidence type="ECO:0000313" key="2">
    <source>
        <dbReference type="Proteomes" id="UP001493487"/>
    </source>
</evidence>
<gene>
    <name evidence="1" type="ORF">QJS35_21690</name>
</gene>